<name>A0A942E2E4_9HYPH</name>
<evidence type="ECO:0000313" key="2">
    <source>
        <dbReference type="EMBL" id="MBS3652569.1"/>
    </source>
</evidence>
<proteinExistence type="predicted"/>
<dbReference type="EMBL" id="JAGWCR010000032">
    <property type="protein sequence ID" value="MBS3652569.1"/>
    <property type="molecule type" value="Genomic_DNA"/>
</dbReference>
<reference evidence="2" key="1">
    <citation type="submission" date="2021-04" db="EMBL/GenBank/DDBJ databases">
        <title>Pseudaminobacter soli sp. nov., isolated from paddy soil contaminated by heavy metals.</title>
        <authorList>
            <person name="Zhang K."/>
        </authorList>
    </citation>
    <scope>NUCLEOTIDE SEQUENCE</scope>
    <source>
        <strain evidence="2">19-2017</strain>
    </source>
</reference>
<evidence type="ECO:0000313" key="3">
    <source>
        <dbReference type="Proteomes" id="UP000680348"/>
    </source>
</evidence>
<gene>
    <name evidence="2" type="ORF">KEU06_28745</name>
</gene>
<dbReference type="RefSeq" id="WP_188258118.1">
    <property type="nucleotide sequence ID" value="NZ_JABVCF010000032.1"/>
</dbReference>
<evidence type="ECO:0000256" key="1">
    <source>
        <dbReference type="SAM" id="MobiDB-lite"/>
    </source>
</evidence>
<dbReference type="AlphaFoldDB" id="A0A942E2E4"/>
<feature type="region of interest" description="Disordered" evidence="1">
    <location>
        <begin position="1"/>
        <end position="47"/>
    </location>
</feature>
<protein>
    <submittedName>
        <fullName evidence="2">Uncharacterized protein</fullName>
    </submittedName>
</protein>
<comment type="caution">
    <text evidence="2">The sequence shown here is derived from an EMBL/GenBank/DDBJ whole genome shotgun (WGS) entry which is preliminary data.</text>
</comment>
<sequence length="47" mass="5264">MARTPNYAWERKDRDRIKAAKKAEKEAAKAATASTKPADETQSNVEE</sequence>
<keyword evidence="3" id="KW-1185">Reference proteome</keyword>
<accession>A0A942E2E4</accession>
<feature type="compositionally biased region" description="Basic and acidic residues" evidence="1">
    <location>
        <begin position="9"/>
        <end position="28"/>
    </location>
</feature>
<organism evidence="2 3">
    <name type="scientific">Pseudaminobacter soli</name>
    <name type="common">ex Zhang et al. 2022</name>
    <dbReference type="NCBI Taxonomy" id="2831468"/>
    <lineage>
        <taxon>Bacteria</taxon>
        <taxon>Pseudomonadati</taxon>
        <taxon>Pseudomonadota</taxon>
        <taxon>Alphaproteobacteria</taxon>
        <taxon>Hyphomicrobiales</taxon>
        <taxon>Phyllobacteriaceae</taxon>
        <taxon>Pseudaminobacter</taxon>
    </lineage>
</organism>
<dbReference type="Proteomes" id="UP000680348">
    <property type="component" value="Unassembled WGS sequence"/>
</dbReference>